<dbReference type="Gene3D" id="1.20.1220.12">
    <property type="entry name" value="Malate synthase, domain III"/>
    <property type="match status" value="1"/>
</dbReference>
<feature type="domain" description="Malate synthase TIM barrel" evidence="10">
    <location>
        <begin position="175"/>
        <end position="421"/>
    </location>
</feature>
<dbReference type="PIRSF" id="PIRSF001363">
    <property type="entry name" value="Malate_synth"/>
    <property type="match status" value="1"/>
</dbReference>
<dbReference type="GO" id="GO:0006099">
    <property type="term" value="P:tricarboxylic acid cycle"/>
    <property type="evidence" value="ECO:0007669"/>
    <property type="project" value="UniProtKB-KW"/>
</dbReference>
<dbReference type="SUPFAM" id="SSF51645">
    <property type="entry name" value="Malate synthase G"/>
    <property type="match status" value="1"/>
</dbReference>
<reference evidence="13 14" key="1">
    <citation type="submission" date="2023-03" db="EMBL/GenBank/DDBJ databases">
        <title>Complete genome sequences of several Auritidibacter ignavus strains isolated from ear infections.</title>
        <authorList>
            <person name="Baehr T."/>
            <person name="Baumhoegger A.M."/>
        </authorList>
    </citation>
    <scope>NUCLEOTIDE SEQUENCE [LARGE SCALE GENOMIC DNA]</scope>
    <source>
        <strain evidence="13 14">BABAE-6</strain>
    </source>
</reference>
<evidence type="ECO:0000259" key="12">
    <source>
        <dbReference type="Pfam" id="PF20659"/>
    </source>
</evidence>
<comment type="similarity">
    <text evidence="1 9">Belongs to the malate synthase family.</text>
</comment>
<keyword evidence="5 9" id="KW-0808">Transferase</keyword>
<feature type="domain" description="Malate synthase N-terminal" evidence="11">
    <location>
        <begin position="17"/>
        <end position="77"/>
    </location>
</feature>
<dbReference type="GO" id="GO:0005737">
    <property type="term" value="C:cytoplasm"/>
    <property type="evidence" value="ECO:0007669"/>
    <property type="project" value="TreeGrafter"/>
</dbReference>
<keyword evidence="13" id="KW-0012">Acyltransferase</keyword>
<accession>A0AAJ6ALL1</accession>
<evidence type="ECO:0000313" key="14">
    <source>
        <dbReference type="Proteomes" id="UP001224674"/>
    </source>
</evidence>
<proteinExistence type="inferred from homology"/>
<comment type="catalytic activity">
    <reaction evidence="6 9">
        <text>glyoxylate + acetyl-CoA + H2O = (S)-malate + CoA + H(+)</text>
        <dbReference type="Rhea" id="RHEA:18181"/>
        <dbReference type="ChEBI" id="CHEBI:15377"/>
        <dbReference type="ChEBI" id="CHEBI:15378"/>
        <dbReference type="ChEBI" id="CHEBI:15589"/>
        <dbReference type="ChEBI" id="CHEBI:36655"/>
        <dbReference type="ChEBI" id="CHEBI:57287"/>
        <dbReference type="ChEBI" id="CHEBI:57288"/>
        <dbReference type="EC" id="2.3.3.9"/>
    </reaction>
</comment>
<keyword evidence="3 9" id="KW-0329">Glyoxylate bypass</keyword>
<dbReference type="InterPro" id="IPR048356">
    <property type="entry name" value="MS_N"/>
</dbReference>
<sequence>MIMTSQIRYTTSSGLTVSVLGEVSEATQPLLSDAALEFLAYLHTTMEPKRQELLVARQQVRAAIAAGARPGFESTTKKIREDDSWRVAPLAPGLKDRRAEIAGPVDRKMTINALNSGAKCWLADFEDACTPTWENMIEGQRNLYEAIRGQIRHTDQTTGRTYKLKKPALAQSPTIIPRPRGLHLDESHIVVEDQPIAGALMDFGLFFFHNAHELVHLGRGPYFYLPKLEHHLEARWWNDVFTRSQDYLNIPHGTIRATVLIETITAAFQMDEILYQLRDHSAGLNAGRWDYIFSIIKNFQDSSDEFVLPDRSDVTMQQPMMRAYTELLVRTCHRRGAHAIGGMAAYVPDKSDPVKHRIALEKVREEKSREAADGFDGSWVAHPDLVPVCMRVYDELLFETPHQIRTRKREDVVPDAEALLNVKATTGAITEAGIRTNIEAGIHYLDAWLRGHGGASINDLMEDAATAEISRSQLWQWIRTEATATTGQGSERTVTREWVDELINEIVSAADRSDQDRITEAQEVFSAVVFAEEFPEFLTIPAYNAYLAADANTRVAV</sequence>
<dbReference type="PANTHER" id="PTHR42902">
    <property type="entry name" value="MALATE SYNTHASE"/>
    <property type="match status" value="1"/>
</dbReference>
<feature type="domain" description="Malate synthase C-terminal" evidence="12">
    <location>
        <begin position="429"/>
        <end position="544"/>
    </location>
</feature>
<dbReference type="InterPro" id="IPR019830">
    <property type="entry name" value="Malate_synthase_CS"/>
</dbReference>
<evidence type="ECO:0000256" key="1">
    <source>
        <dbReference type="ARBA" id="ARBA00006394"/>
    </source>
</evidence>
<evidence type="ECO:0000256" key="5">
    <source>
        <dbReference type="ARBA" id="ARBA00022679"/>
    </source>
</evidence>
<evidence type="ECO:0000259" key="11">
    <source>
        <dbReference type="Pfam" id="PF20656"/>
    </source>
</evidence>
<organism evidence="13 14">
    <name type="scientific">Auritidibacter ignavus</name>
    <dbReference type="NCBI Taxonomy" id="678932"/>
    <lineage>
        <taxon>Bacteria</taxon>
        <taxon>Bacillati</taxon>
        <taxon>Actinomycetota</taxon>
        <taxon>Actinomycetes</taxon>
        <taxon>Micrococcales</taxon>
        <taxon>Micrococcaceae</taxon>
        <taxon>Auritidibacter</taxon>
    </lineage>
</organism>
<dbReference type="NCBIfam" id="TIGR01344">
    <property type="entry name" value="malate_syn_A"/>
    <property type="match status" value="1"/>
</dbReference>
<gene>
    <name evidence="13" type="primary">aceB</name>
    <name evidence="13" type="ORF">QDX21_07465</name>
</gene>
<dbReference type="EC" id="2.3.3.9" evidence="2 9"/>
<dbReference type="PROSITE" id="PS00510">
    <property type="entry name" value="MALATE_SYNTHASE"/>
    <property type="match status" value="1"/>
</dbReference>
<dbReference type="EMBL" id="CP122566">
    <property type="protein sequence ID" value="WGH92171.1"/>
    <property type="molecule type" value="Genomic_DNA"/>
</dbReference>
<evidence type="ECO:0000256" key="7">
    <source>
        <dbReference type="ARBA" id="ARBA00068441"/>
    </source>
</evidence>
<evidence type="ECO:0000256" key="4">
    <source>
        <dbReference type="ARBA" id="ARBA00022532"/>
    </source>
</evidence>
<keyword evidence="14" id="KW-1185">Reference proteome</keyword>
<dbReference type="PANTHER" id="PTHR42902:SF1">
    <property type="entry name" value="MALATE SYNTHASE 1-RELATED"/>
    <property type="match status" value="1"/>
</dbReference>
<dbReference type="AlphaFoldDB" id="A0AAJ6ALL1"/>
<dbReference type="InterPro" id="IPR006252">
    <property type="entry name" value="Malate_synthA"/>
</dbReference>
<dbReference type="InterPro" id="IPR011076">
    <property type="entry name" value="Malate_synth_sf"/>
</dbReference>
<evidence type="ECO:0000259" key="10">
    <source>
        <dbReference type="Pfam" id="PF01274"/>
    </source>
</evidence>
<evidence type="ECO:0000256" key="9">
    <source>
        <dbReference type="RuleBase" id="RU000555"/>
    </source>
</evidence>
<feature type="active site" description="Proton donor" evidence="8">
    <location>
        <position position="463"/>
    </location>
</feature>
<feature type="active site" description="Proton acceptor" evidence="8">
    <location>
        <position position="178"/>
    </location>
</feature>
<protein>
    <recommendedName>
        <fullName evidence="7 9">Malate synthase</fullName>
        <ecNumber evidence="2 9">2.3.3.9</ecNumber>
    </recommendedName>
</protein>
<dbReference type="InterPro" id="IPR046363">
    <property type="entry name" value="MS_N_TIM-barrel_dom"/>
</dbReference>
<dbReference type="Pfam" id="PF20659">
    <property type="entry name" value="MS_C"/>
    <property type="match status" value="1"/>
</dbReference>
<dbReference type="GO" id="GO:0004474">
    <property type="term" value="F:malate synthase activity"/>
    <property type="evidence" value="ECO:0007669"/>
    <property type="project" value="UniProtKB-EC"/>
</dbReference>
<dbReference type="GO" id="GO:0006097">
    <property type="term" value="P:glyoxylate cycle"/>
    <property type="evidence" value="ECO:0007669"/>
    <property type="project" value="UniProtKB-KW"/>
</dbReference>
<dbReference type="InterPro" id="IPR048355">
    <property type="entry name" value="MS_C"/>
</dbReference>
<dbReference type="InterPro" id="IPR001465">
    <property type="entry name" value="Malate_synthase_TIM"/>
</dbReference>
<dbReference type="Pfam" id="PF01274">
    <property type="entry name" value="MS_TIM-barrel"/>
    <property type="match status" value="1"/>
</dbReference>
<evidence type="ECO:0000256" key="3">
    <source>
        <dbReference type="ARBA" id="ARBA00022435"/>
    </source>
</evidence>
<dbReference type="FunFam" id="1.20.1220.12:FF:000001">
    <property type="entry name" value="Malate synthase"/>
    <property type="match status" value="1"/>
</dbReference>
<name>A0AAJ6ALL1_9MICC</name>
<dbReference type="Pfam" id="PF20656">
    <property type="entry name" value="MS_N"/>
    <property type="match status" value="1"/>
</dbReference>
<dbReference type="InterPro" id="IPR044856">
    <property type="entry name" value="Malate_synth_C_sf"/>
</dbReference>
<dbReference type="Proteomes" id="UP001224674">
    <property type="component" value="Chromosome"/>
</dbReference>
<dbReference type="CDD" id="cd00727">
    <property type="entry name" value="malate_synt_A"/>
    <property type="match status" value="1"/>
</dbReference>
<comment type="pathway">
    <text evidence="9">Carbohydrate metabolism; glyoxylate cycle; (S)-malate from isocitrate: step 2/2.</text>
</comment>
<evidence type="ECO:0000256" key="8">
    <source>
        <dbReference type="PIRSR" id="PIRSR001363-1"/>
    </source>
</evidence>
<dbReference type="Gene3D" id="3.20.20.360">
    <property type="entry name" value="Malate synthase, domain 3"/>
    <property type="match status" value="1"/>
</dbReference>
<keyword evidence="4 9" id="KW-0816">Tricarboxylic acid cycle</keyword>
<evidence type="ECO:0000256" key="6">
    <source>
        <dbReference type="ARBA" id="ARBA00047918"/>
    </source>
</evidence>
<evidence type="ECO:0000256" key="2">
    <source>
        <dbReference type="ARBA" id="ARBA00012636"/>
    </source>
</evidence>
<dbReference type="FunFam" id="3.20.20.360:FF:000001">
    <property type="entry name" value="Malate synthase"/>
    <property type="match status" value="1"/>
</dbReference>
<evidence type="ECO:0000313" key="13">
    <source>
        <dbReference type="EMBL" id="WGH92171.1"/>
    </source>
</evidence>